<comment type="caution">
    <text evidence="1">The sequence shown here is derived from an EMBL/GenBank/DDBJ whole genome shotgun (WGS) entry which is preliminary data.</text>
</comment>
<protein>
    <submittedName>
        <fullName evidence="1">Uncharacterized protein</fullName>
    </submittedName>
</protein>
<gene>
    <name evidence="1" type="ORF">QJS04_geneDACA018525</name>
</gene>
<sequence>MSGTNYQVMNIDYEKQILTIADYLTYLHEKCPLPSSGVSAFHPSLFNYTGNDHIVSFFNCPGQIVGDHPDFYQLPCDQTNYYYTMLFDYTFNESYSIGYEFQPGSITCISEYQVPVHASYVNDLTNATEYKRVVTLKEALLEGFDLEWIPGMVEGGRNYTFHDNT</sequence>
<organism evidence="1 2">
    <name type="scientific">Acorus gramineus</name>
    <name type="common">Dwarf sweet flag</name>
    <dbReference type="NCBI Taxonomy" id="55184"/>
    <lineage>
        <taxon>Eukaryota</taxon>
        <taxon>Viridiplantae</taxon>
        <taxon>Streptophyta</taxon>
        <taxon>Embryophyta</taxon>
        <taxon>Tracheophyta</taxon>
        <taxon>Spermatophyta</taxon>
        <taxon>Magnoliopsida</taxon>
        <taxon>Liliopsida</taxon>
        <taxon>Acoraceae</taxon>
        <taxon>Acorus</taxon>
    </lineage>
</organism>
<dbReference type="EMBL" id="JAUJYN010000006">
    <property type="protein sequence ID" value="KAK1269909.1"/>
    <property type="molecule type" value="Genomic_DNA"/>
</dbReference>
<dbReference type="PANTHER" id="PTHR33138:SF75">
    <property type="entry name" value="WALL-ASSOCIATED RECEPTOR KINASE GALACTURONAN-BINDING DOMAIN-CONTAINING PROTEIN"/>
    <property type="match status" value="1"/>
</dbReference>
<proteinExistence type="predicted"/>
<reference evidence="1" key="1">
    <citation type="journal article" date="2023" name="Nat. Commun.">
        <title>Diploid and tetraploid genomes of Acorus and the evolution of monocots.</title>
        <authorList>
            <person name="Ma L."/>
            <person name="Liu K.W."/>
            <person name="Li Z."/>
            <person name="Hsiao Y.Y."/>
            <person name="Qi Y."/>
            <person name="Fu T."/>
            <person name="Tang G.D."/>
            <person name="Zhang D."/>
            <person name="Sun W.H."/>
            <person name="Liu D.K."/>
            <person name="Li Y."/>
            <person name="Chen G.Z."/>
            <person name="Liu X.D."/>
            <person name="Liao X.Y."/>
            <person name="Jiang Y.T."/>
            <person name="Yu X."/>
            <person name="Hao Y."/>
            <person name="Huang J."/>
            <person name="Zhao X.W."/>
            <person name="Ke S."/>
            <person name="Chen Y.Y."/>
            <person name="Wu W.L."/>
            <person name="Hsu J.L."/>
            <person name="Lin Y.F."/>
            <person name="Huang M.D."/>
            <person name="Li C.Y."/>
            <person name="Huang L."/>
            <person name="Wang Z.W."/>
            <person name="Zhao X."/>
            <person name="Zhong W.Y."/>
            <person name="Peng D.H."/>
            <person name="Ahmad S."/>
            <person name="Lan S."/>
            <person name="Zhang J.S."/>
            <person name="Tsai W.C."/>
            <person name="Van de Peer Y."/>
            <person name="Liu Z.J."/>
        </authorList>
    </citation>
    <scope>NUCLEOTIDE SEQUENCE</scope>
    <source>
        <strain evidence="1">SCP</strain>
    </source>
</reference>
<evidence type="ECO:0000313" key="2">
    <source>
        <dbReference type="Proteomes" id="UP001179952"/>
    </source>
</evidence>
<name>A0AAV9AZR5_ACOGR</name>
<accession>A0AAV9AZR5</accession>
<dbReference type="AlphaFoldDB" id="A0AAV9AZR5"/>
<dbReference type="PANTHER" id="PTHR33138">
    <property type="entry name" value="OS01G0690200 PROTEIN"/>
    <property type="match status" value="1"/>
</dbReference>
<keyword evidence="2" id="KW-1185">Reference proteome</keyword>
<dbReference type="Proteomes" id="UP001179952">
    <property type="component" value="Unassembled WGS sequence"/>
</dbReference>
<reference evidence="1" key="2">
    <citation type="submission" date="2023-06" db="EMBL/GenBank/DDBJ databases">
        <authorList>
            <person name="Ma L."/>
            <person name="Liu K.-W."/>
            <person name="Li Z."/>
            <person name="Hsiao Y.-Y."/>
            <person name="Qi Y."/>
            <person name="Fu T."/>
            <person name="Tang G."/>
            <person name="Zhang D."/>
            <person name="Sun W.-H."/>
            <person name="Liu D.-K."/>
            <person name="Li Y."/>
            <person name="Chen G.-Z."/>
            <person name="Liu X.-D."/>
            <person name="Liao X.-Y."/>
            <person name="Jiang Y.-T."/>
            <person name="Yu X."/>
            <person name="Hao Y."/>
            <person name="Huang J."/>
            <person name="Zhao X.-W."/>
            <person name="Ke S."/>
            <person name="Chen Y.-Y."/>
            <person name="Wu W.-L."/>
            <person name="Hsu J.-L."/>
            <person name="Lin Y.-F."/>
            <person name="Huang M.-D."/>
            <person name="Li C.-Y."/>
            <person name="Huang L."/>
            <person name="Wang Z.-W."/>
            <person name="Zhao X."/>
            <person name="Zhong W.-Y."/>
            <person name="Peng D.-H."/>
            <person name="Ahmad S."/>
            <person name="Lan S."/>
            <person name="Zhang J.-S."/>
            <person name="Tsai W.-C."/>
            <person name="Van De Peer Y."/>
            <person name="Liu Z.-J."/>
        </authorList>
    </citation>
    <scope>NUCLEOTIDE SEQUENCE</scope>
    <source>
        <strain evidence="1">SCP</strain>
        <tissue evidence="1">Leaves</tissue>
    </source>
</reference>
<evidence type="ECO:0000313" key="1">
    <source>
        <dbReference type="EMBL" id="KAK1269909.1"/>
    </source>
</evidence>